<dbReference type="InterPro" id="IPR041916">
    <property type="entry name" value="Anti_sigma_zinc_sf"/>
</dbReference>
<dbReference type="Pfam" id="PF13490">
    <property type="entry name" value="zf-HC2"/>
    <property type="match status" value="1"/>
</dbReference>
<evidence type="ECO:0000313" key="2">
    <source>
        <dbReference type="EMBL" id="HEG90044.1"/>
    </source>
</evidence>
<protein>
    <submittedName>
        <fullName evidence="2">Anti-sigma factor</fullName>
    </submittedName>
</protein>
<accession>A0A831TF75</accession>
<dbReference type="InterPro" id="IPR027383">
    <property type="entry name" value="Znf_put"/>
</dbReference>
<organism evidence="2">
    <name type="scientific">Thermorudis peleae</name>
    <dbReference type="NCBI Taxonomy" id="1382356"/>
    <lineage>
        <taxon>Bacteria</taxon>
        <taxon>Pseudomonadati</taxon>
        <taxon>Thermomicrobiota</taxon>
        <taxon>Thermomicrobia</taxon>
        <taxon>Thermomicrobia incertae sedis</taxon>
        <taxon>Thermorudis</taxon>
    </lineage>
</organism>
<name>A0A831TF75_9BACT</name>
<evidence type="ECO:0000259" key="1">
    <source>
        <dbReference type="Pfam" id="PF13490"/>
    </source>
</evidence>
<dbReference type="EMBL" id="DSIY01000026">
    <property type="protein sequence ID" value="HEG90044.1"/>
    <property type="molecule type" value="Genomic_DNA"/>
</dbReference>
<feature type="domain" description="Putative zinc-finger" evidence="1">
    <location>
        <begin position="4"/>
        <end position="38"/>
    </location>
</feature>
<reference evidence="2" key="1">
    <citation type="journal article" date="2020" name="mSystems">
        <title>Genome- and Community-Level Interaction Insights into Carbon Utilization and Element Cycling Functions of Hydrothermarchaeota in Hydrothermal Sediment.</title>
        <authorList>
            <person name="Zhou Z."/>
            <person name="Liu Y."/>
            <person name="Xu W."/>
            <person name="Pan J."/>
            <person name="Luo Z.H."/>
            <person name="Li M."/>
        </authorList>
    </citation>
    <scope>NUCLEOTIDE SEQUENCE [LARGE SCALE GENOMIC DNA]</scope>
    <source>
        <strain evidence="2">SpSt-210</strain>
    </source>
</reference>
<dbReference type="Gene3D" id="1.10.10.1320">
    <property type="entry name" value="Anti-sigma factor, zinc-finger domain"/>
    <property type="match status" value="1"/>
</dbReference>
<dbReference type="AlphaFoldDB" id="A0A831TF75"/>
<sequence length="74" mass="8830">MLNCNEVAERLYSYLDRELSPEEMAAVQRHLDACPPCRRWFVFEENMLRYVGECARRVRAPDELAARIRELRQS</sequence>
<gene>
    <name evidence="2" type="ORF">ENP34_01150</name>
</gene>
<comment type="caution">
    <text evidence="2">The sequence shown here is derived from an EMBL/GenBank/DDBJ whole genome shotgun (WGS) entry which is preliminary data.</text>
</comment>
<proteinExistence type="predicted"/>